<dbReference type="PRINTS" id="PR00090">
    <property type="entry name" value="RNGDIOXGNASE"/>
</dbReference>
<accession>A0A1Y1SFE3</accession>
<reference evidence="8 9" key="1">
    <citation type="submission" date="2013-04" db="EMBL/GenBank/DDBJ databases">
        <title>Oceanococcus atlanticus 22II-S10r2 Genome Sequencing.</title>
        <authorList>
            <person name="Lai Q."/>
            <person name="Li G."/>
            <person name="Shao Z."/>
        </authorList>
    </citation>
    <scope>NUCLEOTIDE SEQUENCE [LARGE SCALE GENOMIC DNA]</scope>
    <source>
        <strain evidence="8 9">22II-S10r2</strain>
    </source>
</reference>
<dbReference type="OrthoDB" id="9769355at2"/>
<protein>
    <submittedName>
        <fullName evidence="8">Rieske (2Fe-2S) domain-containing protein</fullName>
    </submittedName>
</protein>
<name>A0A1Y1SFE3_9GAMM</name>
<evidence type="ECO:0000256" key="5">
    <source>
        <dbReference type="ARBA" id="ARBA00023004"/>
    </source>
</evidence>
<dbReference type="InterPro" id="IPR001663">
    <property type="entry name" value="Rng_hydr_dOase-A"/>
</dbReference>
<comment type="cofactor">
    <cofactor evidence="1">
        <name>Fe cation</name>
        <dbReference type="ChEBI" id="CHEBI:24875"/>
    </cofactor>
</comment>
<dbReference type="InterPro" id="IPR017941">
    <property type="entry name" value="Rieske_2Fe-2S"/>
</dbReference>
<dbReference type="AlphaFoldDB" id="A0A1Y1SFE3"/>
<keyword evidence="6" id="KW-0411">Iron-sulfur</keyword>
<sequence>MTGIDWHNYVQKLTQPIESAESLPYEAYTDPQVLISETKNVFHKDWVFVCSTSQLPKPGHYFALDLAGEPVVIIHGQDGRIRALSNSCRHRGTPLLDAGFGQLKRNIVCPYHAWTYSDSGSLKGAPYCGAIKVDRPAHSLRSFPLESWNGLLFVNLRSNPPPLSSRVAGIDEHLRHFQLERFTKGYKGTPECWQANWKLVIENAIESYHLFKVHQKSLETVAPTKYAFYVAGSAEWSLTAGLLSDRRSKLSRWLSGETHKTQHQYLLIFLPPSFVGILTPASLDWLSVLPHGTDSCRVYSGGTAASATALSETFTSDHSATFLAEDKAICERLQQGMSATHAKGGKLVELERPLIDFRQFLLSRQFNHPP</sequence>
<dbReference type="RefSeq" id="WP_083559025.1">
    <property type="nucleotide sequence ID" value="NZ_AQQV01000001.1"/>
</dbReference>
<evidence type="ECO:0000256" key="2">
    <source>
        <dbReference type="ARBA" id="ARBA00022714"/>
    </source>
</evidence>
<dbReference type="STRING" id="1317117.ATO7_00840"/>
<evidence type="ECO:0000256" key="3">
    <source>
        <dbReference type="ARBA" id="ARBA00022723"/>
    </source>
</evidence>
<gene>
    <name evidence="8" type="ORF">ATO7_00840</name>
</gene>
<dbReference type="PANTHER" id="PTHR43756:SF5">
    <property type="entry name" value="CHOLINE MONOOXYGENASE, CHLOROPLASTIC"/>
    <property type="match status" value="1"/>
</dbReference>
<dbReference type="Pfam" id="PF00355">
    <property type="entry name" value="Rieske"/>
    <property type="match status" value="1"/>
</dbReference>
<evidence type="ECO:0000256" key="4">
    <source>
        <dbReference type="ARBA" id="ARBA00023002"/>
    </source>
</evidence>
<keyword evidence="5" id="KW-0408">Iron</keyword>
<dbReference type="SUPFAM" id="SSF55961">
    <property type="entry name" value="Bet v1-like"/>
    <property type="match status" value="1"/>
</dbReference>
<proteinExistence type="predicted"/>
<dbReference type="GO" id="GO:0016491">
    <property type="term" value="F:oxidoreductase activity"/>
    <property type="evidence" value="ECO:0007669"/>
    <property type="project" value="UniProtKB-KW"/>
</dbReference>
<keyword evidence="2" id="KW-0001">2Fe-2S</keyword>
<keyword evidence="4" id="KW-0560">Oxidoreductase</keyword>
<evidence type="ECO:0000313" key="8">
    <source>
        <dbReference type="EMBL" id="ORE88377.1"/>
    </source>
</evidence>
<dbReference type="CDD" id="cd03469">
    <property type="entry name" value="Rieske_RO_Alpha_N"/>
    <property type="match status" value="1"/>
</dbReference>
<comment type="caution">
    <text evidence="8">The sequence shown here is derived from an EMBL/GenBank/DDBJ whole genome shotgun (WGS) entry which is preliminary data.</text>
</comment>
<evidence type="ECO:0000256" key="1">
    <source>
        <dbReference type="ARBA" id="ARBA00001962"/>
    </source>
</evidence>
<organism evidence="8 9">
    <name type="scientific">Oceanococcus atlanticus</name>
    <dbReference type="NCBI Taxonomy" id="1317117"/>
    <lineage>
        <taxon>Bacteria</taxon>
        <taxon>Pseudomonadati</taxon>
        <taxon>Pseudomonadota</taxon>
        <taxon>Gammaproteobacteria</taxon>
        <taxon>Chromatiales</taxon>
        <taxon>Oceanococcaceae</taxon>
        <taxon>Oceanococcus</taxon>
    </lineage>
</organism>
<dbReference type="Pfam" id="PF00848">
    <property type="entry name" value="Ring_hydroxyl_A"/>
    <property type="match status" value="1"/>
</dbReference>
<dbReference type="SUPFAM" id="SSF50022">
    <property type="entry name" value="ISP domain"/>
    <property type="match status" value="1"/>
</dbReference>
<dbReference type="InterPro" id="IPR036922">
    <property type="entry name" value="Rieske_2Fe-2S_sf"/>
</dbReference>
<dbReference type="Gene3D" id="2.102.10.10">
    <property type="entry name" value="Rieske [2Fe-2S] iron-sulphur domain"/>
    <property type="match status" value="1"/>
</dbReference>
<evidence type="ECO:0000256" key="6">
    <source>
        <dbReference type="ARBA" id="ARBA00023014"/>
    </source>
</evidence>
<evidence type="ECO:0000259" key="7">
    <source>
        <dbReference type="PROSITE" id="PS51296"/>
    </source>
</evidence>
<keyword evidence="9" id="KW-1185">Reference proteome</keyword>
<dbReference type="InterPro" id="IPR015879">
    <property type="entry name" value="Ring_hydroxy_dOase_asu_C_dom"/>
</dbReference>
<dbReference type="EMBL" id="AQQV01000001">
    <property type="protein sequence ID" value="ORE88377.1"/>
    <property type="molecule type" value="Genomic_DNA"/>
</dbReference>
<dbReference type="Proteomes" id="UP000192342">
    <property type="component" value="Unassembled WGS sequence"/>
</dbReference>
<dbReference type="PANTHER" id="PTHR43756">
    <property type="entry name" value="CHOLINE MONOOXYGENASE, CHLOROPLASTIC"/>
    <property type="match status" value="1"/>
</dbReference>
<evidence type="ECO:0000313" key="9">
    <source>
        <dbReference type="Proteomes" id="UP000192342"/>
    </source>
</evidence>
<dbReference type="PROSITE" id="PS51296">
    <property type="entry name" value="RIESKE"/>
    <property type="match status" value="1"/>
</dbReference>
<dbReference type="GO" id="GO:0051537">
    <property type="term" value="F:2 iron, 2 sulfur cluster binding"/>
    <property type="evidence" value="ECO:0007669"/>
    <property type="project" value="UniProtKB-KW"/>
</dbReference>
<feature type="domain" description="Rieske" evidence="7">
    <location>
        <begin position="46"/>
        <end position="154"/>
    </location>
</feature>
<dbReference type="GO" id="GO:0005506">
    <property type="term" value="F:iron ion binding"/>
    <property type="evidence" value="ECO:0007669"/>
    <property type="project" value="InterPro"/>
</dbReference>
<dbReference type="Gene3D" id="3.90.380.10">
    <property type="entry name" value="Naphthalene 1,2-dioxygenase Alpha Subunit, Chain A, domain 1"/>
    <property type="match status" value="2"/>
</dbReference>
<keyword evidence="3" id="KW-0479">Metal-binding</keyword>